<dbReference type="Pfam" id="PF01026">
    <property type="entry name" value="TatD_DNase"/>
    <property type="match status" value="1"/>
</dbReference>
<name>A0ABN0B0C8_9ACTN</name>
<comment type="caution">
    <text evidence="1">The sequence shown here is derived from an EMBL/GenBank/DDBJ whole genome shotgun (WGS) entry which is preliminary data.</text>
</comment>
<dbReference type="PANTHER" id="PTHR46124">
    <property type="entry name" value="D-AMINOACYL-TRNA DEACYLASE"/>
    <property type="match status" value="1"/>
</dbReference>
<gene>
    <name evidence="1" type="ORF">HMPREF9248_0933</name>
</gene>
<dbReference type="InterPro" id="IPR001130">
    <property type="entry name" value="TatD-like"/>
</dbReference>
<organism evidence="1 2">
    <name type="scientific">Fannyhessea vaginae PB189-T1-4</name>
    <dbReference type="NCBI Taxonomy" id="866774"/>
    <lineage>
        <taxon>Bacteria</taxon>
        <taxon>Bacillati</taxon>
        <taxon>Actinomycetota</taxon>
        <taxon>Coriobacteriia</taxon>
        <taxon>Coriobacteriales</taxon>
        <taxon>Atopobiaceae</taxon>
        <taxon>Fannyhessea</taxon>
    </lineage>
</organism>
<sequence length="305" mass="34129">MYPTLQPTRAPYPMFDTHFHLDFCSECEAFMRAWQRYSYTDDSGCTMPARMVAVGVRPRSYKHTCNAIAALSCADTIISGVGFHPWLISDNTIDALEFEAGLRSIAHARVIGEIGIDATVRGIGRDPEQAQLILAKQHECFERICYAVRDAVQNGSVQNGGVQHNVQRTAPYANKILSIHAVNYRENIVDVLKATGVLECATCIFHWFSLDSMQLNDARSQGCMFSVNKRMLATRKGKNYAAQLPLTQLLLETDMPECVQSTYNITDHMLEAARTIEMLAQLKHMDAHTVAQTLYENACTLLTTK</sequence>
<evidence type="ECO:0000313" key="1">
    <source>
        <dbReference type="EMBL" id="EFL44264.1"/>
    </source>
</evidence>
<keyword evidence="2" id="KW-1185">Reference proteome</keyword>
<evidence type="ECO:0000313" key="2">
    <source>
        <dbReference type="Proteomes" id="UP000004431"/>
    </source>
</evidence>
<dbReference type="GO" id="GO:0016787">
    <property type="term" value="F:hydrolase activity"/>
    <property type="evidence" value="ECO:0007669"/>
    <property type="project" value="UniProtKB-KW"/>
</dbReference>
<dbReference type="Gene3D" id="3.20.20.140">
    <property type="entry name" value="Metal-dependent hydrolases"/>
    <property type="match status" value="1"/>
</dbReference>
<dbReference type="PIRSF" id="PIRSF005902">
    <property type="entry name" value="DNase_TatD"/>
    <property type="match status" value="1"/>
</dbReference>
<dbReference type="EMBL" id="AEDQ01000017">
    <property type="protein sequence ID" value="EFL44264.1"/>
    <property type="molecule type" value="Genomic_DNA"/>
</dbReference>
<reference evidence="1 2" key="1">
    <citation type="submission" date="2010-08" db="EMBL/GenBank/DDBJ databases">
        <authorList>
            <person name="Durkin A.S."/>
            <person name="Madupu R."/>
            <person name="Torralba M."/>
            <person name="Gillis M."/>
            <person name="Methe B."/>
            <person name="Sutton G."/>
            <person name="Nelson K.E."/>
        </authorList>
    </citation>
    <scope>NUCLEOTIDE SEQUENCE [LARGE SCALE GENOMIC DNA]</scope>
    <source>
        <strain evidence="1 2">PB189-T1-4</strain>
    </source>
</reference>
<dbReference type="SUPFAM" id="SSF51556">
    <property type="entry name" value="Metallo-dependent hydrolases"/>
    <property type="match status" value="1"/>
</dbReference>
<protein>
    <submittedName>
        <fullName evidence="1">Hydrolase, TatD family</fullName>
    </submittedName>
</protein>
<keyword evidence="1" id="KW-0378">Hydrolase</keyword>
<accession>A0ABN0B0C8</accession>
<dbReference type="PANTHER" id="PTHR46124:SF2">
    <property type="entry name" value="D-AMINOACYL-TRNA DEACYLASE"/>
    <property type="match status" value="1"/>
</dbReference>
<dbReference type="Proteomes" id="UP000004431">
    <property type="component" value="Unassembled WGS sequence"/>
</dbReference>
<proteinExistence type="predicted"/>
<dbReference type="InterPro" id="IPR032466">
    <property type="entry name" value="Metal_Hydrolase"/>
</dbReference>